<evidence type="ECO:0008006" key="3">
    <source>
        <dbReference type="Google" id="ProtNLM"/>
    </source>
</evidence>
<name>A0A139A7M5_GONPJ</name>
<reference evidence="1 2" key="1">
    <citation type="journal article" date="2015" name="Genome Biol. Evol.">
        <title>Phylogenomic analyses indicate that early fungi evolved digesting cell walls of algal ancestors of land plants.</title>
        <authorList>
            <person name="Chang Y."/>
            <person name="Wang S."/>
            <person name="Sekimoto S."/>
            <person name="Aerts A.L."/>
            <person name="Choi C."/>
            <person name="Clum A."/>
            <person name="LaButti K.M."/>
            <person name="Lindquist E.A."/>
            <person name="Yee Ngan C."/>
            <person name="Ohm R.A."/>
            <person name="Salamov A.A."/>
            <person name="Grigoriev I.V."/>
            <person name="Spatafora J.W."/>
            <person name="Berbee M.L."/>
        </authorList>
    </citation>
    <scope>NUCLEOTIDE SEQUENCE [LARGE SCALE GENOMIC DNA]</scope>
    <source>
        <strain evidence="1 2">JEL478</strain>
    </source>
</reference>
<dbReference type="Gene3D" id="2.40.50.140">
    <property type="entry name" value="Nucleic acid-binding proteins"/>
    <property type="match status" value="1"/>
</dbReference>
<dbReference type="OrthoDB" id="342190at2759"/>
<dbReference type="Proteomes" id="UP000070544">
    <property type="component" value="Unassembled WGS sequence"/>
</dbReference>
<dbReference type="EMBL" id="KQ965785">
    <property type="protein sequence ID" value="KXS12689.1"/>
    <property type="molecule type" value="Genomic_DNA"/>
</dbReference>
<dbReference type="InterPro" id="IPR012340">
    <property type="entry name" value="NA-bd_OB-fold"/>
</dbReference>
<dbReference type="InterPro" id="IPR029146">
    <property type="entry name" value="Ten1_animal_plant"/>
</dbReference>
<protein>
    <recommendedName>
        <fullName evidence="3">Replication factor A protein 3</fullName>
    </recommendedName>
</protein>
<sequence>MRHAAPVFVREMARDGAAMDGDSVRVVGRLASFDPSTALAILTDDSGAHVAVDTTLVDPVQGRIGELLMVLGEVEVDVGVGAGEEERPYCVLVVPRSCVEAFAV</sequence>
<gene>
    <name evidence="1" type="ORF">M427DRAFT_34527</name>
</gene>
<accession>A0A139A7M5</accession>
<dbReference type="GO" id="GO:1990879">
    <property type="term" value="C:CST complex"/>
    <property type="evidence" value="ECO:0007669"/>
    <property type="project" value="InterPro"/>
</dbReference>
<evidence type="ECO:0000313" key="1">
    <source>
        <dbReference type="EMBL" id="KXS12689.1"/>
    </source>
</evidence>
<dbReference type="AlphaFoldDB" id="A0A139A7M5"/>
<evidence type="ECO:0000313" key="2">
    <source>
        <dbReference type="Proteomes" id="UP000070544"/>
    </source>
</evidence>
<dbReference type="GO" id="GO:0003697">
    <property type="term" value="F:single-stranded DNA binding"/>
    <property type="evidence" value="ECO:0007669"/>
    <property type="project" value="InterPro"/>
</dbReference>
<proteinExistence type="predicted"/>
<organism evidence="1 2">
    <name type="scientific">Gonapodya prolifera (strain JEL478)</name>
    <name type="common">Monoblepharis prolifera</name>
    <dbReference type="NCBI Taxonomy" id="1344416"/>
    <lineage>
        <taxon>Eukaryota</taxon>
        <taxon>Fungi</taxon>
        <taxon>Fungi incertae sedis</taxon>
        <taxon>Chytridiomycota</taxon>
        <taxon>Chytridiomycota incertae sedis</taxon>
        <taxon>Monoblepharidomycetes</taxon>
        <taxon>Monoblepharidales</taxon>
        <taxon>Gonapodyaceae</taxon>
        <taxon>Gonapodya</taxon>
    </lineage>
</organism>
<dbReference type="Pfam" id="PF15490">
    <property type="entry name" value="Ten1_2"/>
    <property type="match status" value="1"/>
</dbReference>
<keyword evidence="2" id="KW-1185">Reference proteome</keyword>